<evidence type="ECO:0000313" key="3">
    <source>
        <dbReference type="EMBL" id="AXZ47393.1"/>
    </source>
</evidence>
<evidence type="ECO:0000313" key="5">
    <source>
        <dbReference type="Proteomes" id="UP000263627"/>
    </source>
</evidence>
<feature type="region of interest" description="Disordered" evidence="2">
    <location>
        <begin position="157"/>
        <end position="189"/>
    </location>
</feature>
<feature type="compositionally biased region" description="Acidic residues" evidence="2">
    <location>
        <begin position="157"/>
        <end position="168"/>
    </location>
</feature>
<feature type="coiled-coil region" evidence="1">
    <location>
        <begin position="127"/>
        <end position="154"/>
    </location>
</feature>
<evidence type="ECO:0000256" key="1">
    <source>
        <dbReference type="SAM" id="Coils"/>
    </source>
</evidence>
<gene>
    <name evidence="3" type="ORF">AM363_10725</name>
    <name evidence="4" type="ORF">KY227_000220</name>
</gene>
<reference evidence="4" key="2">
    <citation type="submission" date="2021-07" db="EMBL/GenBank/DDBJ databases">
        <authorList>
            <consortium name="Clinical and Environmental Microbiology Branch: Whole genome sequencing antimicrobial resistance pathogens in the healthcare setting"/>
        </authorList>
    </citation>
    <scope>NUCLEOTIDE SEQUENCE</scope>
    <source>
        <strain evidence="4">2021DK-00049</strain>
    </source>
</reference>
<proteinExistence type="predicted"/>
<reference evidence="3 5" key="1">
    <citation type="submission" date="2018-09" db="EMBL/GenBank/DDBJ databases">
        <title>Whole genome sequencing of Citrobacter freundii AR_0116.</title>
        <authorList>
            <person name="Conlan S."/>
            <person name="Thomas P.J."/>
            <person name="Mullikin J."/>
            <person name="Frank K.M."/>
            <person name="Segre J.A."/>
        </authorList>
    </citation>
    <scope>NUCLEOTIDE SEQUENCE [LARGE SCALE GENOMIC DNA]</scope>
    <source>
        <strain evidence="3 5">AR_0116</strain>
    </source>
</reference>
<dbReference type="RefSeq" id="WP_119174055.1">
    <property type="nucleotide sequence ID" value="NZ_CP032184.1"/>
</dbReference>
<organism evidence="4">
    <name type="scientific">Citrobacter freundii</name>
    <dbReference type="NCBI Taxonomy" id="546"/>
    <lineage>
        <taxon>Bacteria</taxon>
        <taxon>Pseudomonadati</taxon>
        <taxon>Pseudomonadota</taxon>
        <taxon>Gammaproteobacteria</taxon>
        <taxon>Enterobacterales</taxon>
        <taxon>Enterobacteriaceae</taxon>
        <taxon>Citrobacter</taxon>
        <taxon>Citrobacter freundii complex</taxon>
    </lineage>
</organism>
<accession>A0AAD2PL88</accession>
<keyword evidence="1" id="KW-0175">Coiled coil</keyword>
<dbReference type="AlphaFoldDB" id="A0AAD2PL88"/>
<evidence type="ECO:0000313" key="4">
    <source>
        <dbReference type="EMBL" id="EHT9937195.1"/>
    </source>
</evidence>
<dbReference type="EMBL" id="ABBJDF010000001">
    <property type="protein sequence ID" value="EHT9937195.1"/>
    <property type="molecule type" value="Genomic_DNA"/>
</dbReference>
<feature type="compositionally biased region" description="Basic and acidic residues" evidence="2">
    <location>
        <begin position="176"/>
        <end position="189"/>
    </location>
</feature>
<dbReference type="Proteomes" id="UP000263627">
    <property type="component" value="Chromosome"/>
</dbReference>
<evidence type="ECO:0000256" key="2">
    <source>
        <dbReference type="SAM" id="MobiDB-lite"/>
    </source>
</evidence>
<protein>
    <submittedName>
        <fullName evidence="4">Uncharacterized protein</fullName>
    </submittedName>
</protein>
<sequence length="189" mass="21823">MAKIKDDGTRYTWQEIADRFGVEHSTVSRIWSGRGLDIDWPKKLVDDWLLANVIEPLRNGDTKGQIQKATLRKLEAEADIKELELRTASGELIPVSLVQQTLSHYFYQMRQVLRSIPASSYVELFESADALELKMKLQEKIDRQLEEIGQYEYEGTYEEQLPEDDEDPNQICEVDITTKETRSGNVGRE</sequence>
<name>A0AAD2PL88_CITFR</name>
<dbReference type="EMBL" id="CP032184">
    <property type="protein sequence ID" value="AXZ47393.1"/>
    <property type="molecule type" value="Genomic_DNA"/>
</dbReference>